<evidence type="ECO:0000313" key="6">
    <source>
        <dbReference type="Proteomes" id="UP000517765"/>
    </source>
</evidence>
<protein>
    <recommendedName>
        <fullName evidence="2">Putative Flp pilus-assembly TadG-like N-terminal domain-containing protein</fullName>
    </recommendedName>
</protein>
<feature type="chain" id="PRO_5038243452" description="Putative Flp pilus-assembly TadG-like N-terminal domain-containing protein" evidence="1">
    <location>
        <begin position="20"/>
        <end position="181"/>
    </location>
</feature>
<dbReference type="InterPro" id="IPR028087">
    <property type="entry name" value="Tad_N"/>
</dbReference>
<dbReference type="EMBL" id="VJYK02000496">
    <property type="protein sequence ID" value="MQS05263.1"/>
    <property type="molecule type" value="Genomic_DNA"/>
</dbReference>
<reference evidence="6" key="2">
    <citation type="submission" date="2020-05" db="EMBL/GenBank/DDBJ databases">
        <title>Classification of alakaliphilic streptomycetes isolated from an alkaline soil next to Lonar Crater, India and a proposal for the recognition of Streptomyces alkaliterrae sp. nov.</title>
        <authorList>
            <person name="Golinska P."/>
        </authorList>
    </citation>
    <scope>NUCLEOTIDE SEQUENCE [LARGE SCALE GENOMIC DNA]</scope>
    <source>
        <strain evidence="6">OF8</strain>
    </source>
</reference>
<feature type="domain" description="Putative Flp pilus-assembly TadG-like N-terminal" evidence="2">
    <location>
        <begin position="3"/>
        <end position="38"/>
    </location>
</feature>
<dbReference type="Proteomes" id="UP000517765">
    <property type="component" value="Unassembled WGS sequence"/>
</dbReference>
<keyword evidence="5" id="KW-1185">Reference proteome</keyword>
<feature type="signal peptide" evidence="1">
    <location>
        <begin position="1"/>
        <end position="19"/>
    </location>
</feature>
<evidence type="ECO:0000313" key="3">
    <source>
        <dbReference type="EMBL" id="MBB1258158.1"/>
    </source>
</evidence>
<reference evidence="3" key="3">
    <citation type="journal article" name="Syst. Appl. Microbiol.">
        <title>Streptomyces alkaliterrae sp. nov., isolated from an alkaline soil, and emended descriptions of Streptomyces alkaliphilus, Streptomyces calidiresistens and Streptomyces durbertensis.</title>
        <authorList>
            <person name="Swiecimska M."/>
            <person name="Golinska P."/>
            <person name="Nouioui I."/>
            <person name="Wypij M."/>
            <person name="Rai M."/>
            <person name="Sangal V."/>
            <person name="Goodfellow M."/>
        </authorList>
    </citation>
    <scope>NUCLEOTIDE SEQUENCE</scope>
    <source>
        <strain evidence="3">OF8</strain>
    </source>
</reference>
<reference evidence="4 5" key="1">
    <citation type="submission" date="2019-10" db="EMBL/GenBank/DDBJ databases">
        <title>Streptomyces sp. nov., a novel actinobacterium isolated from alkaline environment.</title>
        <authorList>
            <person name="Golinska P."/>
        </authorList>
    </citation>
    <scope>NUCLEOTIDE SEQUENCE [LARGE SCALE GENOMIC DNA]</scope>
    <source>
        <strain evidence="4 5">OF1</strain>
    </source>
</reference>
<evidence type="ECO:0000256" key="1">
    <source>
        <dbReference type="SAM" id="SignalP"/>
    </source>
</evidence>
<evidence type="ECO:0000313" key="5">
    <source>
        <dbReference type="Proteomes" id="UP000320857"/>
    </source>
</evidence>
<comment type="caution">
    <text evidence="4">The sequence shown here is derived from an EMBL/GenBank/DDBJ whole genome shotgun (WGS) entry which is preliminary data.</text>
</comment>
<evidence type="ECO:0000259" key="2">
    <source>
        <dbReference type="Pfam" id="PF13400"/>
    </source>
</evidence>
<sequence>MGALLFLALAYFAVGQAAANRNGAQGAADAAALAAASDARDQIGERLVGPDLNRDDLVDLVNGRLFLTSSGCAAADRFAAKNKANSESCTRVNAPGNGFAVTVRSRESVGNTVIPGTEGTYSKATARAVIESRCTLKDAEEEDETVVEIVLSCRGKTVTIDPEKPDSLPRLGELFTVRLVR</sequence>
<evidence type="ECO:0000313" key="4">
    <source>
        <dbReference type="EMBL" id="MQS05263.1"/>
    </source>
</evidence>
<name>A0A5P0YYA0_9ACTN</name>
<dbReference type="Proteomes" id="UP000320857">
    <property type="component" value="Unassembled WGS sequence"/>
</dbReference>
<proteinExistence type="predicted"/>
<dbReference type="Pfam" id="PF13400">
    <property type="entry name" value="Tad"/>
    <property type="match status" value="1"/>
</dbReference>
<dbReference type="EMBL" id="JABJXA010000017">
    <property type="protein sequence ID" value="MBB1258158.1"/>
    <property type="molecule type" value="Genomic_DNA"/>
</dbReference>
<dbReference type="AlphaFoldDB" id="A0A5P0YYA0"/>
<keyword evidence="1" id="KW-0732">Signal</keyword>
<gene>
    <name evidence="4" type="ORF">FNX44_026195</name>
    <name evidence="3" type="ORF">H3147_04865</name>
</gene>
<accession>A0A5P0YYA0</accession>
<organism evidence="4 5">
    <name type="scientific">Streptomyces alkaliterrae</name>
    <dbReference type="NCBI Taxonomy" id="2213162"/>
    <lineage>
        <taxon>Bacteria</taxon>
        <taxon>Bacillati</taxon>
        <taxon>Actinomycetota</taxon>
        <taxon>Actinomycetes</taxon>
        <taxon>Kitasatosporales</taxon>
        <taxon>Streptomycetaceae</taxon>
        <taxon>Streptomyces</taxon>
    </lineage>
</organism>